<dbReference type="Gene3D" id="2.70.98.10">
    <property type="match status" value="1"/>
</dbReference>
<comment type="catalytic activity">
    <reaction evidence="1">
        <text>alpha-D-glucose = beta-D-glucose</text>
        <dbReference type="Rhea" id="RHEA:10264"/>
        <dbReference type="ChEBI" id="CHEBI:15903"/>
        <dbReference type="ChEBI" id="CHEBI:17925"/>
        <dbReference type="EC" id="5.1.3.3"/>
    </reaction>
</comment>
<dbReference type="PROSITE" id="PS00545">
    <property type="entry name" value="ALDOSE_1_EPIMERASE"/>
    <property type="match status" value="1"/>
</dbReference>
<dbReference type="SUPFAM" id="SSF74650">
    <property type="entry name" value="Galactose mutarotase-like"/>
    <property type="match status" value="1"/>
</dbReference>
<keyword evidence="4 6" id="KW-0413">Isomerase</keyword>
<dbReference type="InterPro" id="IPR015443">
    <property type="entry name" value="Aldose_1-epimerase"/>
</dbReference>
<protein>
    <recommendedName>
        <fullName evidence="6">Maltose epimerase</fullName>
        <ecNumber evidence="6">5.1.3.21</ecNumber>
    </recommendedName>
</protein>
<comment type="function">
    <text evidence="6">Catalyzes the interconversion of alpha and beta anomers of maltose.</text>
</comment>
<dbReference type="Pfam" id="PF01263">
    <property type="entry name" value="Aldose_epim"/>
    <property type="match status" value="1"/>
</dbReference>
<feature type="binding site" evidence="9">
    <location>
        <begin position="175"/>
        <end position="177"/>
    </location>
    <ligand>
        <name>beta-D-galactose</name>
        <dbReference type="ChEBI" id="CHEBI:27667"/>
    </ligand>
</feature>
<dbReference type="STRING" id="1291742.LOOC260_102840"/>
<evidence type="ECO:0000313" key="11">
    <source>
        <dbReference type="Proteomes" id="UP000031620"/>
    </source>
</evidence>
<dbReference type="RefSeq" id="WP_041092394.1">
    <property type="nucleotide sequence ID" value="NZ_AP014680.1"/>
</dbReference>
<comment type="catalytic activity">
    <reaction evidence="6">
        <text>alpha-maltose = beta-maltose</text>
        <dbReference type="Rhea" id="RHEA:21228"/>
        <dbReference type="ChEBI" id="CHEBI:18147"/>
        <dbReference type="ChEBI" id="CHEBI:18167"/>
        <dbReference type="EC" id="5.1.3.21"/>
    </reaction>
</comment>
<evidence type="ECO:0000256" key="1">
    <source>
        <dbReference type="ARBA" id="ARBA00001614"/>
    </source>
</evidence>
<dbReference type="Proteomes" id="UP000031620">
    <property type="component" value="Chromosome"/>
</dbReference>
<gene>
    <name evidence="10" type="ORF">LOOC260_102840</name>
</gene>
<dbReference type="EC" id="5.1.3.21" evidence="6"/>
<evidence type="ECO:0000256" key="3">
    <source>
        <dbReference type="ARBA" id="ARBA00006206"/>
    </source>
</evidence>
<evidence type="ECO:0000256" key="7">
    <source>
        <dbReference type="PIRSR" id="PIRSR005096-1"/>
    </source>
</evidence>
<evidence type="ECO:0000256" key="5">
    <source>
        <dbReference type="ARBA" id="ARBA00023277"/>
    </source>
</evidence>
<dbReference type="HOGENOM" id="CLU_031753_1_1_9"/>
<feature type="binding site" evidence="8">
    <location>
        <position position="245"/>
    </location>
    <ligand>
        <name>beta-D-galactose</name>
        <dbReference type="ChEBI" id="CHEBI:27667"/>
    </ligand>
</feature>
<dbReference type="PANTHER" id="PTHR10091">
    <property type="entry name" value="ALDOSE-1-EPIMERASE"/>
    <property type="match status" value="1"/>
</dbReference>
<dbReference type="GO" id="GO:0004034">
    <property type="term" value="F:aldose 1-epimerase activity"/>
    <property type="evidence" value="ECO:0007669"/>
    <property type="project" value="UniProtKB-EC"/>
</dbReference>
<dbReference type="GO" id="GO:0006006">
    <property type="term" value="P:glucose metabolic process"/>
    <property type="evidence" value="ECO:0007669"/>
    <property type="project" value="TreeGrafter"/>
</dbReference>
<feature type="active site" description="Proton acceptor" evidence="7">
    <location>
        <position position="299"/>
    </location>
</feature>
<keyword evidence="5 6" id="KW-0119">Carbohydrate metabolism</keyword>
<dbReference type="PIRSF" id="PIRSF005096">
    <property type="entry name" value="GALM"/>
    <property type="match status" value="1"/>
</dbReference>
<dbReference type="GO" id="GO:0050558">
    <property type="term" value="F:maltose epimerase activity"/>
    <property type="evidence" value="ECO:0007669"/>
    <property type="project" value="UniProtKB-EC"/>
</dbReference>
<dbReference type="KEGG" id="lho:LOOC260_102840"/>
<sequence length="334" mass="36749">MQITTDIFGQHQGKDIERYTITNQAGNFIRVITLGATWQGFVVNGKPLIVHFDSVERYAGPANYCLCKSVGRVAGRIANATATIDGRETHFDANENGNTLHGGPNGFPELIWNAKTEVHDSDASVIFSRHIPSTEDNFPGDLDAKITFTFNDDNEVAITFDAATTESTLFNPTNHAYFNLTDGQKDISSQQLQINSNRLLALNDQKLPTGKFIDVKGTGYDFTKATRVPDALAKIKSQTGKIEIDDAFEVTPSDDQPIAVLSDSNSNRNVAIYSDRNGLVVFTANPIDDSKPYNAVATEAQTLPDAINHDGFGDTVLEPGKPKQYTIRYKYYEK</sequence>
<dbReference type="CDD" id="cd09019">
    <property type="entry name" value="galactose_mutarotase_like"/>
    <property type="match status" value="1"/>
</dbReference>
<feature type="active site" description="Proton donor" evidence="7">
    <location>
        <position position="175"/>
    </location>
</feature>
<dbReference type="InterPro" id="IPR008183">
    <property type="entry name" value="Aldose_1/G6P_1-epimerase"/>
</dbReference>
<comment type="pathway">
    <text evidence="2 6">Carbohydrate metabolism; hexose metabolism.</text>
</comment>
<proteinExistence type="inferred from homology"/>
<evidence type="ECO:0000256" key="6">
    <source>
        <dbReference type="PIRNR" id="PIRNR005096"/>
    </source>
</evidence>
<dbReference type="InterPro" id="IPR018052">
    <property type="entry name" value="Ald1_epimerase_CS"/>
</dbReference>
<dbReference type="GO" id="GO:0033499">
    <property type="term" value="P:galactose catabolic process via UDP-galactose, Leloir pathway"/>
    <property type="evidence" value="ECO:0007669"/>
    <property type="project" value="TreeGrafter"/>
</dbReference>
<dbReference type="InterPro" id="IPR011013">
    <property type="entry name" value="Gal_mutarotase_sf_dom"/>
</dbReference>
<dbReference type="InterPro" id="IPR047215">
    <property type="entry name" value="Galactose_mutarotase-like"/>
</dbReference>
<dbReference type="EMBL" id="AP014680">
    <property type="protein sequence ID" value="BAP84862.1"/>
    <property type="molecule type" value="Genomic_DNA"/>
</dbReference>
<evidence type="ECO:0000313" key="10">
    <source>
        <dbReference type="EMBL" id="BAP84862.1"/>
    </source>
</evidence>
<dbReference type="GO" id="GO:0005737">
    <property type="term" value="C:cytoplasm"/>
    <property type="evidence" value="ECO:0007669"/>
    <property type="project" value="TreeGrafter"/>
</dbReference>
<evidence type="ECO:0000256" key="8">
    <source>
        <dbReference type="PIRSR" id="PIRSR005096-2"/>
    </source>
</evidence>
<dbReference type="InterPro" id="IPR014718">
    <property type="entry name" value="GH-type_carb-bd"/>
</dbReference>
<evidence type="ECO:0000256" key="2">
    <source>
        <dbReference type="ARBA" id="ARBA00005028"/>
    </source>
</evidence>
<evidence type="ECO:0000256" key="9">
    <source>
        <dbReference type="PIRSR" id="PIRSR005096-3"/>
    </source>
</evidence>
<dbReference type="GO" id="GO:0030246">
    <property type="term" value="F:carbohydrate binding"/>
    <property type="evidence" value="ECO:0007669"/>
    <property type="project" value="InterPro"/>
</dbReference>
<dbReference type="UniPathway" id="UPA00242"/>
<comment type="similarity">
    <text evidence="3 6">Belongs to the aldose epimerase family.</text>
</comment>
<organism evidence="10 11">
    <name type="scientific">Paucilactobacillus hokkaidonensis JCM 18461</name>
    <dbReference type="NCBI Taxonomy" id="1291742"/>
    <lineage>
        <taxon>Bacteria</taxon>
        <taxon>Bacillati</taxon>
        <taxon>Bacillota</taxon>
        <taxon>Bacilli</taxon>
        <taxon>Lactobacillales</taxon>
        <taxon>Lactobacillaceae</taxon>
        <taxon>Paucilactobacillus</taxon>
    </lineage>
</organism>
<name>A0A0A1GRD2_9LACO</name>
<dbReference type="PANTHER" id="PTHR10091:SF0">
    <property type="entry name" value="GALACTOSE MUTAROTASE"/>
    <property type="match status" value="1"/>
</dbReference>
<reference evidence="10 11" key="1">
    <citation type="submission" date="2014-11" db="EMBL/GenBank/DDBJ databases">
        <title>Complete genome sequence and analysis of Lactobacillus hokkaidonensis LOOC260T.</title>
        <authorList>
            <person name="Tanizawa Y."/>
            <person name="Tohno M."/>
            <person name="Kaminuma E."/>
            <person name="Nakamura Y."/>
            <person name="Arita M."/>
        </authorList>
    </citation>
    <scope>NUCLEOTIDE SEQUENCE [LARGE SCALE GENOMIC DNA]</scope>
    <source>
        <strain evidence="10 11">LOOC260</strain>
    </source>
</reference>
<accession>A0A0A1GRD2</accession>
<evidence type="ECO:0000256" key="4">
    <source>
        <dbReference type="ARBA" id="ARBA00023235"/>
    </source>
</evidence>
<dbReference type="AlphaFoldDB" id="A0A0A1GRD2"/>